<proteinExistence type="predicted"/>
<keyword evidence="2" id="KW-1185">Reference proteome</keyword>
<dbReference type="InterPro" id="IPR027417">
    <property type="entry name" value="P-loop_NTPase"/>
</dbReference>
<sequence length="200" mass="22772">MKIQIKSGEFKISGNVFLVIENDHSISNGLYKLSGANGSGKTLFLEYLSGFRKTGNIVTNIDPKKILYLGESGIGIEDLTIIENIKLTYWIFGAKLTDVVMANIKSLYSDEQLNKIYSQSSFGMQLMVGLSLIFSEIEWQLIVLDETLAGVDETNKLKIINEIIFRKSESVIFLVSHEHIKEKIEYEEVYIFDKKLQFKQ</sequence>
<dbReference type="EMBL" id="JAEEGA010000013">
    <property type="protein sequence ID" value="MBP1042913.1"/>
    <property type="molecule type" value="Genomic_DNA"/>
</dbReference>
<dbReference type="RefSeq" id="WP_209530613.1">
    <property type="nucleotide sequence ID" value="NZ_JAEEGA010000013.1"/>
</dbReference>
<dbReference type="Gene3D" id="3.40.50.300">
    <property type="entry name" value="P-loop containing nucleotide triphosphate hydrolases"/>
    <property type="match status" value="1"/>
</dbReference>
<gene>
    <name evidence="1" type="ORF">I6N95_18010</name>
</gene>
<evidence type="ECO:0008006" key="3">
    <source>
        <dbReference type="Google" id="ProtNLM"/>
    </source>
</evidence>
<name>A0A940SY08_9ENTE</name>
<protein>
    <recommendedName>
        <fullName evidence="3">ATP-binding cassette domain-containing protein</fullName>
    </recommendedName>
</protein>
<accession>A0A940SY08</accession>
<dbReference type="Proteomes" id="UP000674938">
    <property type="component" value="Unassembled WGS sequence"/>
</dbReference>
<evidence type="ECO:0000313" key="2">
    <source>
        <dbReference type="Proteomes" id="UP000674938"/>
    </source>
</evidence>
<organism evidence="1 2">
    <name type="scientific">Vagococcus allomyrinae</name>
    <dbReference type="NCBI Taxonomy" id="2794353"/>
    <lineage>
        <taxon>Bacteria</taxon>
        <taxon>Bacillati</taxon>
        <taxon>Bacillota</taxon>
        <taxon>Bacilli</taxon>
        <taxon>Lactobacillales</taxon>
        <taxon>Enterococcaceae</taxon>
        <taxon>Vagococcus</taxon>
    </lineage>
</organism>
<dbReference type="AlphaFoldDB" id="A0A940SY08"/>
<comment type="caution">
    <text evidence="1">The sequence shown here is derived from an EMBL/GenBank/DDBJ whole genome shotgun (WGS) entry which is preliminary data.</text>
</comment>
<dbReference type="SUPFAM" id="SSF52540">
    <property type="entry name" value="P-loop containing nucleoside triphosphate hydrolases"/>
    <property type="match status" value="1"/>
</dbReference>
<reference evidence="1" key="1">
    <citation type="submission" date="2020-12" db="EMBL/GenBank/DDBJ databases">
        <title>Vagococcus allomyrinae sp. nov. and Enterococcus lavae sp. nov., isolated from the larvae of Allomyrina dichotoma.</title>
        <authorList>
            <person name="Lee S.D."/>
        </authorList>
    </citation>
    <scope>NUCLEOTIDE SEQUENCE</scope>
    <source>
        <strain evidence="1">BWB3-3</strain>
    </source>
</reference>
<evidence type="ECO:0000313" key="1">
    <source>
        <dbReference type="EMBL" id="MBP1042913.1"/>
    </source>
</evidence>